<evidence type="ECO:0000313" key="15">
    <source>
        <dbReference type="Proteomes" id="UP000633814"/>
    </source>
</evidence>
<dbReference type="GO" id="GO:0006508">
    <property type="term" value="P:proteolysis"/>
    <property type="evidence" value="ECO:0007669"/>
    <property type="project" value="UniProtKB-KW"/>
</dbReference>
<comment type="cofactor">
    <cofactor evidence="12">
        <name>Zn(2+)</name>
        <dbReference type="ChEBI" id="CHEBI:29105"/>
    </cofactor>
    <text evidence="12">Binds 1 zinc ion per subunit.</text>
</comment>
<evidence type="ECO:0000256" key="4">
    <source>
        <dbReference type="ARBA" id="ARBA00022670"/>
    </source>
</evidence>
<keyword evidence="5 12" id="KW-0812">Transmembrane</keyword>
<evidence type="ECO:0000256" key="11">
    <source>
        <dbReference type="ARBA" id="ARBA00023136"/>
    </source>
</evidence>
<dbReference type="GO" id="GO:0008233">
    <property type="term" value="F:peptidase activity"/>
    <property type="evidence" value="ECO:0007669"/>
    <property type="project" value="UniProtKB-KW"/>
</dbReference>
<evidence type="ECO:0000256" key="9">
    <source>
        <dbReference type="ARBA" id="ARBA00022989"/>
    </source>
</evidence>
<feature type="binding site" evidence="12">
    <location>
        <position position="143"/>
    </location>
    <ligand>
        <name>Zn(2+)</name>
        <dbReference type="ChEBI" id="CHEBI:29105"/>
        <note>catalytic</note>
    </ligand>
</feature>
<dbReference type="PANTHER" id="PTHR43221:SF1">
    <property type="entry name" value="PROTEASE HTPX"/>
    <property type="match status" value="1"/>
</dbReference>
<name>A0ABS8C5E3_9ALTE</name>
<organism evidence="14 15">
    <name type="scientific">Alishewanella maricola</name>
    <dbReference type="NCBI Taxonomy" id="2795740"/>
    <lineage>
        <taxon>Bacteria</taxon>
        <taxon>Pseudomonadati</taxon>
        <taxon>Pseudomonadota</taxon>
        <taxon>Gammaproteobacteria</taxon>
        <taxon>Alteromonadales</taxon>
        <taxon>Alteromonadaceae</taxon>
        <taxon>Alishewanella</taxon>
    </lineage>
</organism>
<dbReference type="CDD" id="cd07335">
    <property type="entry name" value="M48B_HtpX_like"/>
    <property type="match status" value="1"/>
</dbReference>
<dbReference type="Gene3D" id="3.30.2010.10">
    <property type="entry name" value="Metalloproteases ('zincins'), catalytic domain"/>
    <property type="match status" value="1"/>
</dbReference>
<accession>A0ABS8C5E3</accession>
<dbReference type="Proteomes" id="UP000633814">
    <property type="component" value="Unassembled WGS sequence"/>
</dbReference>
<evidence type="ECO:0000313" key="14">
    <source>
        <dbReference type="EMBL" id="MCB5227559.1"/>
    </source>
</evidence>
<dbReference type="RefSeq" id="WP_226751624.1">
    <property type="nucleotide sequence ID" value="NZ_JAEINI020000008.1"/>
</dbReference>
<feature type="transmembrane region" description="Helical" evidence="12">
    <location>
        <begin position="190"/>
        <end position="212"/>
    </location>
</feature>
<keyword evidence="8 12" id="KW-0862">Zinc</keyword>
<comment type="caution">
    <text evidence="14">The sequence shown here is derived from an EMBL/GenBank/DDBJ whole genome shotgun (WGS) entry which is preliminary data.</text>
</comment>
<dbReference type="EC" id="3.4.24.-" evidence="12"/>
<keyword evidence="12" id="KW-0346">Stress response</keyword>
<evidence type="ECO:0000256" key="6">
    <source>
        <dbReference type="ARBA" id="ARBA00022723"/>
    </source>
</evidence>
<feature type="transmembrane region" description="Helical" evidence="12">
    <location>
        <begin position="37"/>
        <end position="57"/>
    </location>
</feature>
<dbReference type="InterPro" id="IPR022919">
    <property type="entry name" value="Pept_M48_protease_HtpX"/>
</dbReference>
<comment type="subcellular location">
    <subcellularLocation>
        <location evidence="1 12">Cell membrane</location>
        <topology evidence="1 12">Multi-pass membrane protein</topology>
    </subcellularLocation>
</comment>
<keyword evidence="7 12" id="KW-0378">Hydrolase</keyword>
<keyword evidence="6 12" id="KW-0479">Metal-binding</keyword>
<comment type="similarity">
    <text evidence="2 12">Belongs to the peptidase M48B family.</text>
</comment>
<evidence type="ECO:0000256" key="2">
    <source>
        <dbReference type="ARBA" id="ARBA00009779"/>
    </source>
</evidence>
<dbReference type="EMBL" id="JAEINI020000008">
    <property type="protein sequence ID" value="MCB5227559.1"/>
    <property type="molecule type" value="Genomic_DNA"/>
</dbReference>
<evidence type="ECO:0000256" key="7">
    <source>
        <dbReference type="ARBA" id="ARBA00022801"/>
    </source>
</evidence>
<keyword evidence="9 12" id="KW-1133">Transmembrane helix</keyword>
<evidence type="ECO:0000256" key="8">
    <source>
        <dbReference type="ARBA" id="ARBA00022833"/>
    </source>
</evidence>
<evidence type="ECO:0000259" key="13">
    <source>
        <dbReference type="Pfam" id="PF01435"/>
    </source>
</evidence>
<evidence type="ECO:0000256" key="3">
    <source>
        <dbReference type="ARBA" id="ARBA00022475"/>
    </source>
</evidence>
<dbReference type="NCBIfam" id="NF003965">
    <property type="entry name" value="PRK05457.1"/>
    <property type="match status" value="1"/>
</dbReference>
<evidence type="ECO:0000256" key="12">
    <source>
        <dbReference type="HAMAP-Rule" id="MF_00188"/>
    </source>
</evidence>
<feature type="transmembrane region" description="Helical" evidence="12">
    <location>
        <begin position="156"/>
        <end position="178"/>
    </location>
</feature>
<dbReference type="Pfam" id="PF01435">
    <property type="entry name" value="Peptidase_M48"/>
    <property type="match status" value="1"/>
</dbReference>
<keyword evidence="10 12" id="KW-0482">Metalloprotease</keyword>
<feature type="active site" evidence="12">
    <location>
        <position position="144"/>
    </location>
</feature>
<dbReference type="HAMAP" id="MF_00188">
    <property type="entry name" value="Pept_M48_protease_HtpX"/>
    <property type="match status" value="1"/>
</dbReference>
<dbReference type="InterPro" id="IPR001915">
    <property type="entry name" value="Peptidase_M48"/>
</dbReference>
<keyword evidence="3 12" id="KW-1003">Cell membrane</keyword>
<evidence type="ECO:0000256" key="10">
    <source>
        <dbReference type="ARBA" id="ARBA00023049"/>
    </source>
</evidence>
<dbReference type="InterPro" id="IPR050083">
    <property type="entry name" value="HtpX_protease"/>
</dbReference>
<reference evidence="14 15" key="1">
    <citation type="submission" date="2021-10" db="EMBL/GenBank/DDBJ databases">
        <title>Alishewanella koreense sp. nov. isolated from seawater of southwestern coast in South Korea and the proposal for the reclassification of Rheinheimera perlucida and Rheinheimera tuosuensis as Arsukibacterium perlucida and Arsukibacterium tuosuensis.</title>
        <authorList>
            <person name="Kim K.H."/>
            <person name="Ruan W."/>
            <person name="Kim K.R."/>
            <person name="Baek J.H."/>
            <person name="Jeon C.O."/>
        </authorList>
    </citation>
    <scope>NUCLEOTIDE SEQUENCE [LARGE SCALE GENOMIC DNA]</scope>
    <source>
        <strain evidence="14 15">16-MA</strain>
    </source>
</reference>
<proteinExistence type="inferred from homology"/>
<dbReference type="PANTHER" id="PTHR43221">
    <property type="entry name" value="PROTEASE HTPX"/>
    <property type="match status" value="1"/>
</dbReference>
<feature type="domain" description="Peptidase M48" evidence="13">
    <location>
        <begin position="77"/>
        <end position="282"/>
    </location>
</feature>
<gene>
    <name evidence="12 14" type="primary">htpX</name>
    <name evidence="14" type="ORF">JAO78_012125</name>
</gene>
<keyword evidence="11 12" id="KW-0472">Membrane</keyword>
<keyword evidence="4 12" id="KW-0645">Protease</keyword>
<evidence type="ECO:0000256" key="1">
    <source>
        <dbReference type="ARBA" id="ARBA00004651"/>
    </source>
</evidence>
<sequence>MKRVLLFLATNLAVILVLSIVLNVVFSALGIDPSSIGGLLVFAAIFGFGGSFISLLMSKWMAKRSTGAVVITQPRNATEHWLVNTVAKQAKAAGIGMPEVAIYDSPEMNAFATGANRNNALVAVSTGLMRSMSEDEVEAVLAHEVSHIANGDMVTLTLIQGVVNTFVIFLARLIAGVIRNNNQQMGTFAYYGIVIVLEMVFGILASIIVMWFSRQREYRADAGAARISGPNKMIKALQRLQNNHESQLEGSLMAFGISGKKAKSELFLSHPPLEKRIAALRNSREF</sequence>
<feature type="binding site" evidence="12">
    <location>
        <position position="217"/>
    </location>
    <ligand>
        <name>Zn(2+)</name>
        <dbReference type="ChEBI" id="CHEBI:29105"/>
        <note>catalytic</note>
    </ligand>
</feature>
<protein>
    <recommendedName>
        <fullName evidence="12">Protease HtpX</fullName>
        <ecNumber evidence="12">3.4.24.-</ecNumber>
    </recommendedName>
    <alternativeName>
        <fullName evidence="12">Heat shock protein HtpX</fullName>
    </alternativeName>
</protein>
<keyword evidence="15" id="KW-1185">Reference proteome</keyword>
<evidence type="ECO:0000256" key="5">
    <source>
        <dbReference type="ARBA" id="ARBA00022692"/>
    </source>
</evidence>
<feature type="binding site" evidence="12">
    <location>
        <position position="147"/>
    </location>
    <ligand>
        <name>Zn(2+)</name>
        <dbReference type="ChEBI" id="CHEBI:29105"/>
        <note>catalytic</note>
    </ligand>
</feature>